<dbReference type="Gene3D" id="3.80.10.10">
    <property type="entry name" value="Ribonuclease Inhibitor"/>
    <property type="match status" value="1"/>
</dbReference>
<reference evidence="1" key="1">
    <citation type="submission" date="2023-03" db="EMBL/GenBank/DDBJ databases">
        <title>Massive genome expansion in bonnet fungi (Mycena s.s.) driven by repeated elements and novel gene families across ecological guilds.</title>
        <authorList>
            <consortium name="Lawrence Berkeley National Laboratory"/>
            <person name="Harder C.B."/>
            <person name="Miyauchi S."/>
            <person name="Viragh M."/>
            <person name="Kuo A."/>
            <person name="Thoen E."/>
            <person name="Andreopoulos B."/>
            <person name="Lu D."/>
            <person name="Skrede I."/>
            <person name="Drula E."/>
            <person name="Henrissat B."/>
            <person name="Morin E."/>
            <person name="Kohler A."/>
            <person name="Barry K."/>
            <person name="LaButti K."/>
            <person name="Morin E."/>
            <person name="Salamov A."/>
            <person name="Lipzen A."/>
            <person name="Mereny Z."/>
            <person name="Hegedus B."/>
            <person name="Baldrian P."/>
            <person name="Stursova M."/>
            <person name="Weitz H."/>
            <person name="Taylor A."/>
            <person name="Grigoriev I.V."/>
            <person name="Nagy L.G."/>
            <person name="Martin F."/>
            <person name="Kauserud H."/>
        </authorList>
    </citation>
    <scope>NUCLEOTIDE SEQUENCE</scope>
    <source>
        <strain evidence="1">CBHHK188m</strain>
    </source>
</reference>
<organism evidence="1 2">
    <name type="scientific">Mycena maculata</name>
    <dbReference type="NCBI Taxonomy" id="230809"/>
    <lineage>
        <taxon>Eukaryota</taxon>
        <taxon>Fungi</taxon>
        <taxon>Dikarya</taxon>
        <taxon>Basidiomycota</taxon>
        <taxon>Agaricomycotina</taxon>
        <taxon>Agaricomycetes</taxon>
        <taxon>Agaricomycetidae</taxon>
        <taxon>Agaricales</taxon>
        <taxon>Marasmiineae</taxon>
        <taxon>Mycenaceae</taxon>
        <taxon>Mycena</taxon>
    </lineage>
</organism>
<evidence type="ECO:0008006" key="3">
    <source>
        <dbReference type="Google" id="ProtNLM"/>
    </source>
</evidence>
<evidence type="ECO:0000313" key="2">
    <source>
        <dbReference type="Proteomes" id="UP001215280"/>
    </source>
</evidence>
<accession>A0AAD7IVH1</accession>
<dbReference type="InterPro" id="IPR032675">
    <property type="entry name" value="LRR_dom_sf"/>
</dbReference>
<evidence type="ECO:0000313" key="1">
    <source>
        <dbReference type="EMBL" id="KAJ7749556.1"/>
    </source>
</evidence>
<name>A0AAD7IVH1_9AGAR</name>
<keyword evidence="2" id="KW-1185">Reference proteome</keyword>
<comment type="caution">
    <text evidence="1">The sequence shown here is derived from an EMBL/GenBank/DDBJ whole genome shotgun (WGS) entry which is preliminary data.</text>
</comment>
<dbReference type="EMBL" id="JARJLG010000085">
    <property type="protein sequence ID" value="KAJ7749556.1"/>
    <property type="molecule type" value="Genomic_DNA"/>
</dbReference>
<dbReference type="Proteomes" id="UP001215280">
    <property type="component" value="Unassembled WGS sequence"/>
</dbReference>
<protein>
    <recommendedName>
        <fullName evidence="3">F-box domain-containing protein</fullName>
    </recommendedName>
</protein>
<dbReference type="AlphaFoldDB" id="A0AAD7IVH1"/>
<sequence>MLSGSSRRLRLLRLTTYGKVFESFNAPRIIFRQNCWRKSSTTWYPPARGALFFDFPKSVRAGDRQSTAHRDWAECVLSIPLDKRKVTEVYLDRLKTILTRSSPHSISVRLYQKGHAATAASSTLVDAIIHSARRWRSLDLDLSRFELSQLEDLPPGTFETLETLSFHDLTQQTQAVTVFQSSPRLRHLTLRPLYESASYFPLFLMPWSQLTLLNVSDSSLGGCRMMLMQCSNLQSAVLQTSHEWDFPVHTAASSVVPLPFLKTLTVTFSGRPADTIGGVEAFFIPLALPSLTKLDLTFDMDAYEDWPTEVFTDFQRRSPNIEEINLLYCTITSQGFIAMLRHASALTTLCVHNSWNCIDGDFFEALRYDRVGPAPLAPKLQDIDFWCVGDFEEHLFEEAIRSRWWKDDALLSNASESPPSVVRLKTVSVGRDDSGSQNVSDELKVLVDEGLELYFS</sequence>
<gene>
    <name evidence="1" type="ORF">DFH07DRAFT_1034979</name>
</gene>
<proteinExistence type="predicted"/>
<dbReference type="SUPFAM" id="SSF52047">
    <property type="entry name" value="RNI-like"/>
    <property type="match status" value="1"/>
</dbReference>